<evidence type="ECO:0000313" key="2">
    <source>
        <dbReference type="Proteomes" id="UP000289340"/>
    </source>
</evidence>
<sequence length="49" mass="5928">MNRTFTTKLYPLQYNYCIFCRTKQSEKINKEIEGHNIQYSNNSSIDMFN</sequence>
<reference evidence="1 2" key="1">
    <citation type="submission" date="2018-09" db="EMBL/GenBank/DDBJ databases">
        <title>A high-quality reference genome of wild soybean provides a powerful tool to mine soybean genomes.</title>
        <authorList>
            <person name="Xie M."/>
            <person name="Chung C.Y.L."/>
            <person name="Li M.-W."/>
            <person name="Wong F.-L."/>
            <person name="Chan T.-F."/>
            <person name="Lam H.-M."/>
        </authorList>
    </citation>
    <scope>NUCLEOTIDE SEQUENCE [LARGE SCALE GENOMIC DNA]</scope>
    <source>
        <strain evidence="2">cv. W05</strain>
        <tissue evidence="1">Hypocotyl of etiolated seedlings</tissue>
    </source>
</reference>
<dbReference type="AlphaFoldDB" id="A0A445I3J9"/>
<organism evidence="1 2">
    <name type="scientific">Glycine soja</name>
    <name type="common">Wild soybean</name>
    <dbReference type="NCBI Taxonomy" id="3848"/>
    <lineage>
        <taxon>Eukaryota</taxon>
        <taxon>Viridiplantae</taxon>
        <taxon>Streptophyta</taxon>
        <taxon>Embryophyta</taxon>
        <taxon>Tracheophyta</taxon>
        <taxon>Spermatophyta</taxon>
        <taxon>Magnoliopsida</taxon>
        <taxon>eudicotyledons</taxon>
        <taxon>Gunneridae</taxon>
        <taxon>Pentapetalae</taxon>
        <taxon>rosids</taxon>
        <taxon>fabids</taxon>
        <taxon>Fabales</taxon>
        <taxon>Fabaceae</taxon>
        <taxon>Papilionoideae</taxon>
        <taxon>50 kb inversion clade</taxon>
        <taxon>NPAAA clade</taxon>
        <taxon>indigoferoid/millettioid clade</taxon>
        <taxon>Phaseoleae</taxon>
        <taxon>Glycine</taxon>
        <taxon>Glycine subgen. Soja</taxon>
    </lineage>
</organism>
<gene>
    <name evidence="1" type="ORF">D0Y65_030039</name>
</gene>
<keyword evidence="2" id="KW-1185">Reference proteome</keyword>
<dbReference type="EMBL" id="QZWG01000011">
    <property type="protein sequence ID" value="RZB80124.1"/>
    <property type="molecule type" value="Genomic_DNA"/>
</dbReference>
<comment type="caution">
    <text evidence="1">The sequence shown here is derived from an EMBL/GenBank/DDBJ whole genome shotgun (WGS) entry which is preliminary data.</text>
</comment>
<evidence type="ECO:0000313" key="1">
    <source>
        <dbReference type="EMBL" id="RZB80124.1"/>
    </source>
</evidence>
<accession>A0A445I3J9</accession>
<proteinExistence type="predicted"/>
<dbReference type="Proteomes" id="UP000289340">
    <property type="component" value="Chromosome 11"/>
</dbReference>
<protein>
    <submittedName>
        <fullName evidence="1">Uncharacterized protein</fullName>
    </submittedName>
</protein>
<name>A0A445I3J9_GLYSO</name>